<evidence type="ECO:0000313" key="4">
    <source>
        <dbReference type="WBParaSite" id="PSAMB.scaffold1427size31646.g12957.t1"/>
    </source>
</evidence>
<organism evidence="3 4">
    <name type="scientific">Plectus sambesii</name>
    <dbReference type="NCBI Taxonomy" id="2011161"/>
    <lineage>
        <taxon>Eukaryota</taxon>
        <taxon>Metazoa</taxon>
        <taxon>Ecdysozoa</taxon>
        <taxon>Nematoda</taxon>
        <taxon>Chromadorea</taxon>
        <taxon>Plectida</taxon>
        <taxon>Plectina</taxon>
        <taxon>Plectoidea</taxon>
        <taxon>Plectidae</taxon>
        <taxon>Plectus</taxon>
    </lineage>
</organism>
<dbReference type="WBParaSite" id="PSAMB.scaffold1427size31646.g12957.t1">
    <property type="protein sequence ID" value="PSAMB.scaffold1427size31646.g12957.t1"/>
    <property type="gene ID" value="PSAMB.scaffold1427size31646.g12957"/>
</dbReference>
<keyword evidence="3" id="KW-1185">Reference proteome</keyword>
<dbReference type="GO" id="GO:0051256">
    <property type="term" value="P:mitotic spindle midzone assembly"/>
    <property type="evidence" value="ECO:0007669"/>
    <property type="project" value="TreeGrafter"/>
</dbReference>
<feature type="compositionally biased region" description="Polar residues" evidence="2">
    <location>
        <begin position="451"/>
        <end position="463"/>
    </location>
</feature>
<dbReference type="GO" id="GO:0008017">
    <property type="term" value="F:microtubule binding"/>
    <property type="evidence" value="ECO:0007669"/>
    <property type="project" value="InterPro"/>
</dbReference>
<reference evidence="4" key="1">
    <citation type="submission" date="2022-11" db="UniProtKB">
        <authorList>
            <consortium name="WormBaseParasite"/>
        </authorList>
    </citation>
    <scope>IDENTIFICATION</scope>
</reference>
<dbReference type="GO" id="GO:0005737">
    <property type="term" value="C:cytoplasm"/>
    <property type="evidence" value="ECO:0007669"/>
    <property type="project" value="TreeGrafter"/>
</dbReference>
<dbReference type="Pfam" id="PF03999">
    <property type="entry name" value="MAP65_ASE1"/>
    <property type="match status" value="2"/>
</dbReference>
<dbReference type="GO" id="GO:1990023">
    <property type="term" value="C:mitotic spindle midzone"/>
    <property type="evidence" value="ECO:0007669"/>
    <property type="project" value="TreeGrafter"/>
</dbReference>
<dbReference type="InterPro" id="IPR007145">
    <property type="entry name" value="MAP65_Ase1_PRC1"/>
</dbReference>
<sequence length="525" mass="60989">MTDEIRGERVAAFYKHLGDLLDDMLVSERNMVDELRLTVTRYSKEIKALCSELQLKSELTAIDNLELIERVDALRHEKKRLDSLKKERLNRLAELRPRDEKLCGQLDTVPYAIFEQVPSEAELLKMAEHVAQMDRLLEARRADFQEIKVELQRLLKRMRRQATDQLALTALNNEHAFVFSEENMDTLRTIVEQTREEYKEYVSNFRERFQAVESELFSWRDKCLLSERSSEQPLPPFDEDSISESLIETYLAEVHRLKIYFEERQDVLGKLDEWKALWEEKLEHDRKEKDPMRFHNRACNLDRELKRRRHVENVLLPQAKKGVQEAVARWTELHPDSPILVQGLEPITFIDLTIHEYVETRELEKEQKHEQKKRQLMAESRFGAIPISPGKRPPGHIAQASMLKRMKTPVAERSPLKSLQQKQIRSSPAKTPHRPIASQKRQQLAVDPPCSVNSYNHLTSSPARTPHRPVASPRRQPPTVDPLCSINSYTHFTLGIHGKVAPDGSENPAHSSFASQRPKSPKKLA</sequence>
<proteinExistence type="predicted"/>
<dbReference type="Proteomes" id="UP000887566">
    <property type="component" value="Unplaced"/>
</dbReference>
<accession>A0A914V0W7</accession>
<dbReference type="PANTHER" id="PTHR19321">
    <property type="entry name" value="PROTEIN REGULATOR OF CYTOKINESIS 1 PRC1-RELATED"/>
    <property type="match status" value="1"/>
</dbReference>
<dbReference type="PANTHER" id="PTHR19321:SF41">
    <property type="entry name" value="FASCETTO-RELATED"/>
    <property type="match status" value="1"/>
</dbReference>
<feature type="compositionally biased region" description="Polar residues" evidence="2">
    <location>
        <begin position="417"/>
        <end position="429"/>
    </location>
</feature>
<dbReference type="AlphaFoldDB" id="A0A914V0W7"/>
<protein>
    <submittedName>
        <fullName evidence="4">Protein regulator of cytokinesis 1</fullName>
    </submittedName>
</protein>
<feature type="compositionally biased region" description="Polar residues" evidence="2">
    <location>
        <begin position="508"/>
        <end position="518"/>
    </location>
</feature>
<feature type="coiled-coil region" evidence="1">
    <location>
        <begin position="141"/>
        <end position="204"/>
    </location>
</feature>
<feature type="region of interest" description="Disordered" evidence="2">
    <location>
        <begin position="405"/>
        <end position="483"/>
    </location>
</feature>
<name>A0A914V0W7_9BILA</name>
<evidence type="ECO:0000313" key="3">
    <source>
        <dbReference type="Proteomes" id="UP000887566"/>
    </source>
</evidence>
<dbReference type="Gene3D" id="1.20.58.1520">
    <property type="match status" value="1"/>
</dbReference>
<evidence type="ECO:0000256" key="1">
    <source>
        <dbReference type="SAM" id="Coils"/>
    </source>
</evidence>
<evidence type="ECO:0000256" key="2">
    <source>
        <dbReference type="SAM" id="MobiDB-lite"/>
    </source>
</evidence>
<keyword evidence="1" id="KW-0175">Coiled coil</keyword>
<feature type="region of interest" description="Disordered" evidence="2">
    <location>
        <begin position="497"/>
        <end position="525"/>
    </location>
</feature>